<keyword evidence="7" id="KW-1185">Reference proteome</keyword>
<dbReference type="PANTHER" id="PTHR48111">
    <property type="entry name" value="REGULATOR OF RPOS"/>
    <property type="match status" value="1"/>
</dbReference>
<accession>A0ABP7T6M2</accession>
<evidence type="ECO:0000313" key="6">
    <source>
        <dbReference type="EMBL" id="GAA4021529.1"/>
    </source>
</evidence>
<reference evidence="7" key="1">
    <citation type="journal article" date="2019" name="Int. J. Syst. Evol. Microbiol.">
        <title>The Global Catalogue of Microorganisms (GCM) 10K type strain sequencing project: providing services to taxonomists for standard genome sequencing and annotation.</title>
        <authorList>
            <consortium name="The Broad Institute Genomics Platform"/>
            <consortium name="The Broad Institute Genome Sequencing Center for Infectious Disease"/>
            <person name="Wu L."/>
            <person name="Ma J."/>
        </authorList>
    </citation>
    <scope>NUCLEOTIDE SEQUENCE [LARGE SCALE GENOMIC DNA]</scope>
    <source>
        <strain evidence="7">JCM 16673</strain>
    </source>
</reference>
<keyword evidence="2" id="KW-0597">Phosphoprotein</keyword>
<dbReference type="InterPro" id="IPR001867">
    <property type="entry name" value="OmpR/PhoB-type_DNA-bd"/>
</dbReference>
<dbReference type="RefSeq" id="WP_344762971.1">
    <property type="nucleotide sequence ID" value="NZ_BAAAZE010000008.1"/>
</dbReference>
<evidence type="ECO:0000256" key="1">
    <source>
        <dbReference type="ARBA" id="ARBA00023125"/>
    </source>
</evidence>
<dbReference type="PROSITE" id="PS50110">
    <property type="entry name" value="RESPONSE_REGULATORY"/>
    <property type="match status" value="1"/>
</dbReference>
<evidence type="ECO:0000259" key="5">
    <source>
        <dbReference type="PROSITE" id="PS51755"/>
    </source>
</evidence>
<dbReference type="NCBIfam" id="NF007820">
    <property type="entry name" value="PRK10529.1"/>
    <property type="match status" value="1"/>
</dbReference>
<dbReference type="InterPro" id="IPR016032">
    <property type="entry name" value="Sig_transdc_resp-reg_C-effctor"/>
</dbReference>
<dbReference type="PROSITE" id="PS51755">
    <property type="entry name" value="OMPR_PHOB"/>
    <property type="match status" value="1"/>
</dbReference>
<dbReference type="Proteomes" id="UP001501353">
    <property type="component" value="Unassembled WGS sequence"/>
</dbReference>
<dbReference type="SMART" id="SM00862">
    <property type="entry name" value="Trans_reg_C"/>
    <property type="match status" value="1"/>
</dbReference>
<feature type="modified residue" description="4-aspartylphosphate" evidence="2">
    <location>
        <position position="54"/>
    </location>
</feature>
<proteinExistence type="predicted"/>
<dbReference type="PANTHER" id="PTHR48111:SF50">
    <property type="entry name" value="KDP OPERON TRANSCRIPTIONAL REGULATORY PROTEIN KDPE"/>
    <property type="match status" value="1"/>
</dbReference>
<name>A0ABP7T6M2_9BURK</name>
<comment type="caution">
    <text evidence="6">The sequence shown here is derived from an EMBL/GenBank/DDBJ whole genome shotgun (WGS) entry which is preliminary data.</text>
</comment>
<dbReference type="InterPro" id="IPR036388">
    <property type="entry name" value="WH-like_DNA-bd_sf"/>
</dbReference>
<feature type="domain" description="OmpR/PhoB-type" evidence="5">
    <location>
        <begin position="137"/>
        <end position="236"/>
    </location>
</feature>
<evidence type="ECO:0000313" key="7">
    <source>
        <dbReference type="Proteomes" id="UP001501353"/>
    </source>
</evidence>
<dbReference type="Gene3D" id="1.10.10.10">
    <property type="entry name" value="Winged helix-like DNA-binding domain superfamily/Winged helix DNA-binding domain"/>
    <property type="match status" value="1"/>
</dbReference>
<dbReference type="CDD" id="cd17620">
    <property type="entry name" value="REC_OmpR_KdpE-like"/>
    <property type="match status" value="1"/>
</dbReference>
<evidence type="ECO:0000256" key="3">
    <source>
        <dbReference type="PROSITE-ProRule" id="PRU01091"/>
    </source>
</evidence>
<dbReference type="SMART" id="SM00448">
    <property type="entry name" value="REC"/>
    <property type="match status" value="1"/>
</dbReference>
<dbReference type="EMBL" id="BAAAZE010000008">
    <property type="protein sequence ID" value="GAA4021529.1"/>
    <property type="molecule type" value="Genomic_DNA"/>
</dbReference>
<organism evidence="6 7">
    <name type="scientific">Actimicrobium antarcticum</name>
    <dbReference type="NCBI Taxonomy" id="1051899"/>
    <lineage>
        <taxon>Bacteria</taxon>
        <taxon>Pseudomonadati</taxon>
        <taxon>Pseudomonadota</taxon>
        <taxon>Betaproteobacteria</taxon>
        <taxon>Burkholderiales</taxon>
        <taxon>Oxalobacteraceae</taxon>
        <taxon>Actimicrobium</taxon>
    </lineage>
</organism>
<evidence type="ECO:0000256" key="2">
    <source>
        <dbReference type="PROSITE-ProRule" id="PRU00169"/>
    </source>
</evidence>
<protein>
    <submittedName>
        <fullName evidence="6">Two-component system response regulator KdpE</fullName>
    </submittedName>
</protein>
<evidence type="ECO:0000259" key="4">
    <source>
        <dbReference type="PROSITE" id="PS50110"/>
    </source>
</evidence>
<dbReference type="InterPro" id="IPR039420">
    <property type="entry name" value="WalR-like"/>
</dbReference>
<dbReference type="SUPFAM" id="SSF52172">
    <property type="entry name" value="CheY-like"/>
    <property type="match status" value="1"/>
</dbReference>
<dbReference type="SUPFAM" id="SSF46894">
    <property type="entry name" value="C-terminal effector domain of the bipartite response regulators"/>
    <property type="match status" value="1"/>
</dbReference>
<sequence>MSPPVAILIEDEPQIRRFVRAALEAEGWQVFEADTAKRGLLDAGTRKPDLLIVDLGLPDGDGLDVIRDVRGWSSVPIVVLSARMDESDKIAALDAGADDYITKPFGVGELLARVRANMRRPRSAAGDTTAGAGLHTEPVFRFGSVAVDRAARLVRRASAEVHLTPIEYRLLTVLISNAGRVMTHRQLLREVWGPAHTGQSHYLRIYMGHLRQKLEEDPAQPRHLLTETAVGYRLMVEG</sequence>
<gene>
    <name evidence="6" type="primary">kdpE</name>
    <name evidence="6" type="ORF">GCM10022212_18080</name>
</gene>
<feature type="DNA-binding region" description="OmpR/PhoB-type" evidence="3">
    <location>
        <begin position="137"/>
        <end position="236"/>
    </location>
</feature>
<keyword evidence="1 3" id="KW-0238">DNA-binding</keyword>
<dbReference type="CDD" id="cd00383">
    <property type="entry name" value="trans_reg_C"/>
    <property type="match status" value="1"/>
</dbReference>
<dbReference type="Pfam" id="PF00486">
    <property type="entry name" value="Trans_reg_C"/>
    <property type="match status" value="1"/>
</dbReference>
<dbReference type="Pfam" id="PF00072">
    <property type="entry name" value="Response_reg"/>
    <property type="match status" value="1"/>
</dbReference>
<feature type="domain" description="Response regulatory" evidence="4">
    <location>
        <begin position="5"/>
        <end position="118"/>
    </location>
</feature>
<dbReference type="Gene3D" id="6.10.250.690">
    <property type="match status" value="1"/>
</dbReference>
<dbReference type="InterPro" id="IPR001789">
    <property type="entry name" value="Sig_transdc_resp-reg_receiver"/>
</dbReference>
<dbReference type="InterPro" id="IPR011006">
    <property type="entry name" value="CheY-like_superfamily"/>
</dbReference>
<dbReference type="Gene3D" id="3.40.50.2300">
    <property type="match status" value="1"/>
</dbReference>